<comment type="caution">
    <text evidence="7">The sequence shown here is derived from an EMBL/GenBank/DDBJ whole genome shotgun (WGS) entry which is preliminary data.</text>
</comment>
<evidence type="ECO:0000256" key="2">
    <source>
        <dbReference type="ARBA" id="ARBA00022475"/>
    </source>
</evidence>
<evidence type="ECO:0000313" key="8">
    <source>
        <dbReference type="Proteomes" id="UP000238563"/>
    </source>
</evidence>
<feature type="transmembrane region" description="Helical" evidence="6">
    <location>
        <begin position="202"/>
        <end position="225"/>
    </location>
</feature>
<gene>
    <name evidence="7" type="ORF">C5750_09950</name>
</gene>
<dbReference type="EMBL" id="PVBT01000002">
    <property type="protein sequence ID" value="PRD55464.1"/>
    <property type="molecule type" value="Genomic_DNA"/>
</dbReference>
<evidence type="ECO:0000256" key="6">
    <source>
        <dbReference type="SAM" id="Phobius"/>
    </source>
</evidence>
<dbReference type="GO" id="GO:0022857">
    <property type="term" value="F:transmembrane transporter activity"/>
    <property type="evidence" value="ECO:0007669"/>
    <property type="project" value="InterPro"/>
</dbReference>
<dbReference type="Proteomes" id="UP000238563">
    <property type="component" value="Unassembled WGS sequence"/>
</dbReference>
<keyword evidence="2" id="KW-1003">Cell membrane</keyword>
<dbReference type="RefSeq" id="WP_105733693.1">
    <property type="nucleotide sequence ID" value="NZ_PVBT01000002.1"/>
</dbReference>
<keyword evidence="5 6" id="KW-0472">Membrane</keyword>
<feature type="transmembrane region" description="Helical" evidence="6">
    <location>
        <begin position="130"/>
        <end position="151"/>
    </location>
</feature>
<keyword evidence="4 6" id="KW-1133">Transmembrane helix</keyword>
<name>A0A2S9JQJ4_9HYPH</name>
<dbReference type="PANTHER" id="PTHR32196">
    <property type="entry name" value="ABC TRANSPORTER PERMEASE PROTEIN YPHD-RELATED-RELATED"/>
    <property type="match status" value="1"/>
</dbReference>
<keyword evidence="3 6" id="KW-0812">Transmembrane</keyword>
<feature type="transmembrane region" description="Helical" evidence="6">
    <location>
        <begin position="311"/>
        <end position="330"/>
    </location>
</feature>
<evidence type="ECO:0000256" key="1">
    <source>
        <dbReference type="ARBA" id="ARBA00004651"/>
    </source>
</evidence>
<evidence type="ECO:0000256" key="5">
    <source>
        <dbReference type="ARBA" id="ARBA00023136"/>
    </source>
</evidence>
<proteinExistence type="predicted"/>
<keyword evidence="8" id="KW-1185">Reference proteome</keyword>
<feature type="transmembrane region" description="Helical" evidence="6">
    <location>
        <begin position="48"/>
        <end position="68"/>
    </location>
</feature>
<dbReference type="InterPro" id="IPR001851">
    <property type="entry name" value="ABC_transp_permease"/>
</dbReference>
<dbReference type="Pfam" id="PF02653">
    <property type="entry name" value="BPD_transp_2"/>
    <property type="match status" value="1"/>
</dbReference>
<sequence>MNEANPGSQPKQEFERVLTQSATTIASFDGEQKSLVERTRHFLHSSPAAVPLIVLVLSLAVFAIIVGSRFFTPFALSLILQQVAIVGIVGAAQTLVILTAGIDLSVGAIMVLTSVVMGQFTFRYGLPVELSILCGVALGGLCGLINGILIAYVKLPPFIVTLGTWQIFLATTYIYSANETIRAQDIEANARMLQFFGEKIQIGSATFTYGVFAMILLIAILWYVLNHTAWGRHLYAIGDDPEAAELAGVRTKRVLISVYVLAGFICALAGWAQIGRNGSVSPQVGQFANIESITAVVIGGMSLFGGRGSILGMLFGALIVGVFSFGMRMYGTDVQWTYLMIGVLIITAVAIDQWIRKVAG</sequence>
<evidence type="ECO:0000313" key="7">
    <source>
        <dbReference type="EMBL" id="PRD55464.1"/>
    </source>
</evidence>
<comment type="subcellular location">
    <subcellularLocation>
        <location evidence="1">Cell membrane</location>
        <topology evidence="1">Multi-pass membrane protein</topology>
    </subcellularLocation>
</comment>
<dbReference type="GO" id="GO:0005886">
    <property type="term" value="C:plasma membrane"/>
    <property type="evidence" value="ECO:0007669"/>
    <property type="project" value="UniProtKB-SubCell"/>
</dbReference>
<protein>
    <submittedName>
        <fullName evidence="7">ABC transporter permease</fullName>
    </submittedName>
</protein>
<reference evidence="7 8" key="1">
    <citation type="submission" date="2018-02" db="EMBL/GenBank/DDBJ databases">
        <title>The draft genome of Phyllobacterium myrsinacearum DSM5892.</title>
        <authorList>
            <person name="Li L."/>
            <person name="Liu L."/>
            <person name="Zhang X."/>
            <person name="Wang T."/>
        </authorList>
    </citation>
    <scope>NUCLEOTIDE SEQUENCE [LARGE SCALE GENOMIC DNA]</scope>
    <source>
        <strain evidence="7 8">DSM 5892</strain>
    </source>
</reference>
<feature type="transmembrane region" description="Helical" evidence="6">
    <location>
        <begin position="336"/>
        <end position="355"/>
    </location>
</feature>
<accession>A0A2S9JQJ4</accession>
<dbReference type="OrthoDB" id="5422926at2"/>
<feature type="transmembrane region" description="Helical" evidence="6">
    <location>
        <begin position="286"/>
        <end position="304"/>
    </location>
</feature>
<evidence type="ECO:0000256" key="3">
    <source>
        <dbReference type="ARBA" id="ARBA00022692"/>
    </source>
</evidence>
<evidence type="ECO:0000256" key="4">
    <source>
        <dbReference type="ARBA" id="ARBA00022989"/>
    </source>
</evidence>
<feature type="transmembrane region" description="Helical" evidence="6">
    <location>
        <begin position="74"/>
        <end position="97"/>
    </location>
</feature>
<feature type="transmembrane region" description="Helical" evidence="6">
    <location>
        <begin position="254"/>
        <end position="274"/>
    </location>
</feature>
<dbReference type="AlphaFoldDB" id="A0A2S9JQJ4"/>
<feature type="transmembrane region" description="Helical" evidence="6">
    <location>
        <begin position="104"/>
        <end position="124"/>
    </location>
</feature>
<dbReference type="CDD" id="cd06579">
    <property type="entry name" value="TM_PBP1_transp_AraH_like"/>
    <property type="match status" value="1"/>
</dbReference>
<organism evidence="7 8">
    <name type="scientific">Phyllobacterium myrsinacearum</name>
    <dbReference type="NCBI Taxonomy" id="28101"/>
    <lineage>
        <taxon>Bacteria</taxon>
        <taxon>Pseudomonadati</taxon>
        <taxon>Pseudomonadota</taxon>
        <taxon>Alphaproteobacteria</taxon>
        <taxon>Hyphomicrobiales</taxon>
        <taxon>Phyllobacteriaceae</taxon>
        <taxon>Phyllobacterium</taxon>
    </lineage>
</organism>